<dbReference type="AlphaFoldDB" id="A0A939LRZ3"/>
<name>A0A939LRZ3_9CELL</name>
<proteinExistence type="predicted"/>
<gene>
    <name evidence="2" type="ORF">J4G33_13200</name>
</gene>
<accession>A0A939LRZ3</accession>
<comment type="caution">
    <text evidence="2">The sequence shown here is derived from an EMBL/GenBank/DDBJ whole genome shotgun (WGS) entry which is preliminary data.</text>
</comment>
<sequence>MSPLPVDDAVARWVAKTCRAQGLPEKITDPAVLGQIGVLLGARTGKPRAHGAPAPSTRIPAAPSQPPLGLHPVRI</sequence>
<reference evidence="2" key="1">
    <citation type="submission" date="2021-03" db="EMBL/GenBank/DDBJ databases">
        <title>Actinotalea soli sp. nov., isolated from soil.</title>
        <authorList>
            <person name="Ping W."/>
            <person name="Zhang J."/>
        </authorList>
    </citation>
    <scope>NUCLEOTIDE SEQUENCE</scope>
    <source>
        <strain evidence="2">BY-33</strain>
    </source>
</reference>
<dbReference type="Proteomes" id="UP000664209">
    <property type="component" value="Unassembled WGS sequence"/>
</dbReference>
<evidence type="ECO:0000256" key="1">
    <source>
        <dbReference type="SAM" id="MobiDB-lite"/>
    </source>
</evidence>
<evidence type="ECO:0000313" key="3">
    <source>
        <dbReference type="Proteomes" id="UP000664209"/>
    </source>
</evidence>
<evidence type="ECO:0000313" key="2">
    <source>
        <dbReference type="EMBL" id="MBO1752763.1"/>
    </source>
</evidence>
<dbReference type="RefSeq" id="WP_208056438.1">
    <property type="nucleotide sequence ID" value="NZ_JAGEMK010000007.1"/>
</dbReference>
<dbReference type="EMBL" id="JAGEMK010000007">
    <property type="protein sequence ID" value="MBO1752763.1"/>
    <property type="molecule type" value="Genomic_DNA"/>
</dbReference>
<feature type="region of interest" description="Disordered" evidence="1">
    <location>
        <begin position="44"/>
        <end position="75"/>
    </location>
</feature>
<organism evidence="2 3">
    <name type="scientific">Actinotalea soli</name>
    <dbReference type="NCBI Taxonomy" id="2819234"/>
    <lineage>
        <taxon>Bacteria</taxon>
        <taxon>Bacillati</taxon>
        <taxon>Actinomycetota</taxon>
        <taxon>Actinomycetes</taxon>
        <taxon>Micrococcales</taxon>
        <taxon>Cellulomonadaceae</taxon>
        <taxon>Actinotalea</taxon>
    </lineage>
</organism>
<protein>
    <submittedName>
        <fullName evidence="2">Uncharacterized protein</fullName>
    </submittedName>
</protein>
<keyword evidence="3" id="KW-1185">Reference proteome</keyword>